<evidence type="ECO:0000313" key="7">
    <source>
        <dbReference type="Proteomes" id="UP000236544"/>
    </source>
</evidence>
<proteinExistence type="inferred from homology"/>
<dbReference type="Proteomes" id="UP000236544">
    <property type="component" value="Unassembled WGS sequence"/>
</dbReference>
<sequence>MLRFTTIRSLRPVRLSSVRTYAKAASLGIDSTIENNLQTETNRASKTLQKFWNDVSVKECDTHLTVMLDNKPLRTPLGNALSVTKDRKLLALLLQNEWSSMFSLAIKPHSLPITSIVSRCIDLEYTAKPGSDPELVAKIGGDRSLISETLLRYLDTDTLLCLSPRAEFEGNLRAAQDELYLPVIAQVEKFLSRFAKDPVKLQILDADVHGLRGNFQDKNTKEAALAYLDSLSMWDFAVFEKAVLTTKSFLCGFLLLHNKSQNPSSNLKVTMEKIAQFATLETIYQVERWGEVEDTHDVDKRDVRRNINAASIVAFKE</sequence>
<dbReference type="Pfam" id="PF07542">
    <property type="entry name" value="ATP12"/>
    <property type="match status" value="1"/>
</dbReference>
<evidence type="ECO:0000256" key="4">
    <source>
        <dbReference type="ARBA" id="ARBA00023128"/>
    </source>
</evidence>
<dbReference type="InterPro" id="IPR011419">
    <property type="entry name" value="ATP12_ATP_synth-F1-assembly"/>
</dbReference>
<name>A0A0P1KWP3_9SACH</name>
<evidence type="ECO:0000256" key="3">
    <source>
        <dbReference type="ARBA" id="ARBA00022946"/>
    </source>
</evidence>
<evidence type="ECO:0000256" key="5">
    <source>
        <dbReference type="ARBA" id="ARBA00023186"/>
    </source>
</evidence>
<dbReference type="Gene3D" id="1.10.3580.10">
    <property type="entry name" value="ATP12 ATPase"/>
    <property type="match status" value="1"/>
</dbReference>
<comment type="subcellular location">
    <subcellularLocation>
        <location evidence="1">Mitochondrion</location>
    </subcellularLocation>
</comment>
<dbReference type="InterPro" id="IPR023335">
    <property type="entry name" value="ATP12_ortho_dom_sf"/>
</dbReference>
<keyword evidence="3" id="KW-0809">Transit peptide</keyword>
<comment type="similarity">
    <text evidence="2">Belongs to the ATP12 family.</text>
</comment>
<gene>
    <name evidence="6" type="ORF">LAQU0_S18e02520g</name>
</gene>
<dbReference type="OrthoDB" id="5322896at2759"/>
<dbReference type="AlphaFoldDB" id="A0A0P1KWP3"/>
<evidence type="ECO:0000256" key="2">
    <source>
        <dbReference type="ARBA" id="ARBA00008231"/>
    </source>
</evidence>
<protein>
    <submittedName>
        <fullName evidence="6">LAQU0S18e02520g1_1</fullName>
    </submittedName>
</protein>
<dbReference type="EMBL" id="LN890534">
    <property type="protein sequence ID" value="CUS24711.1"/>
    <property type="molecule type" value="Genomic_DNA"/>
</dbReference>
<reference evidence="7" key="1">
    <citation type="submission" date="2015-10" db="EMBL/GenBank/DDBJ databases">
        <authorList>
            <person name="Devillers H."/>
        </authorList>
    </citation>
    <scope>NUCLEOTIDE SEQUENCE [LARGE SCALE GENOMIC DNA]</scope>
</reference>
<keyword evidence="5" id="KW-0143">Chaperone</keyword>
<dbReference type="SUPFAM" id="SSF160909">
    <property type="entry name" value="ATP12-like"/>
    <property type="match status" value="1"/>
</dbReference>
<dbReference type="InterPro" id="IPR042272">
    <property type="entry name" value="ATP12_ATP_synth-F1-assembly_N"/>
</dbReference>
<keyword evidence="7" id="KW-1185">Reference proteome</keyword>
<dbReference type="PANTHER" id="PTHR21013:SF10">
    <property type="entry name" value="ATP SYNTHASE MITOCHONDRIAL F1 COMPLEX ASSEMBLY FACTOR 2"/>
    <property type="match status" value="1"/>
</dbReference>
<evidence type="ECO:0000256" key="1">
    <source>
        <dbReference type="ARBA" id="ARBA00004173"/>
    </source>
</evidence>
<dbReference type="GO" id="GO:0005739">
    <property type="term" value="C:mitochondrion"/>
    <property type="evidence" value="ECO:0007669"/>
    <property type="project" value="UniProtKB-SubCell"/>
</dbReference>
<organism evidence="6 7">
    <name type="scientific">Lachancea quebecensis</name>
    <dbReference type="NCBI Taxonomy" id="1654605"/>
    <lineage>
        <taxon>Eukaryota</taxon>
        <taxon>Fungi</taxon>
        <taxon>Dikarya</taxon>
        <taxon>Ascomycota</taxon>
        <taxon>Saccharomycotina</taxon>
        <taxon>Saccharomycetes</taxon>
        <taxon>Saccharomycetales</taxon>
        <taxon>Saccharomycetaceae</taxon>
        <taxon>Lachancea</taxon>
    </lineage>
</organism>
<dbReference type="Gene3D" id="3.30.2180.10">
    <property type="entry name" value="ATP12-like"/>
    <property type="match status" value="1"/>
</dbReference>
<dbReference type="PANTHER" id="PTHR21013">
    <property type="entry name" value="ATP SYNTHASE MITOCHONDRIAL F1 COMPLEX ASSEMBLY FACTOR 2/ATP12 PROTEIN, MITOCHONDRIAL PRECURSOR"/>
    <property type="match status" value="1"/>
</dbReference>
<dbReference type="GO" id="GO:0033615">
    <property type="term" value="P:mitochondrial proton-transporting ATP synthase complex assembly"/>
    <property type="evidence" value="ECO:0007669"/>
    <property type="project" value="TreeGrafter"/>
</dbReference>
<keyword evidence="4" id="KW-0496">Mitochondrion</keyword>
<evidence type="ECO:0000313" key="6">
    <source>
        <dbReference type="EMBL" id="CUS24711.1"/>
    </source>
</evidence>
<accession>A0A0P1KWP3</accession>